<evidence type="ECO:0000256" key="6">
    <source>
        <dbReference type="ARBA" id="ARBA00022777"/>
    </source>
</evidence>
<evidence type="ECO:0000256" key="5">
    <source>
        <dbReference type="ARBA" id="ARBA00022692"/>
    </source>
</evidence>
<dbReference type="CDD" id="cd00082">
    <property type="entry name" value="HisKA"/>
    <property type="match status" value="1"/>
</dbReference>
<dbReference type="PANTHER" id="PTHR45436">
    <property type="entry name" value="SENSOR HISTIDINE KINASE YKOH"/>
    <property type="match status" value="1"/>
</dbReference>
<dbReference type="Pfam" id="PF00512">
    <property type="entry name" value="HisKA"/>
    <property type="match status" value="1"/>
</dbReference>
<name>A0A4U6CTN4_9BACT</name>
<dbReference type="EMBL" id="SZVO01000017">
    <property type="protein sequence ID" value="TKT88019.1"/>
    <property type="molecule type" value="Genomic_DNA"/>
</dbReference>
<evidence type="ECO:0000256" key="1">
    <source>
        <dbReference type="ARBA" id="ARBA00000085"/>
    </source>
</evidence>
<keyword evidence="6 10" id="KW-0418">Kinase</keyword>
<dbReference type="SMART" id="SM00387">
    <property type="entry name" value="HATPase_c"/>
    <property type="match status" value="1"/>
</dbReference>
<dbReference type="InterPro" id="IPR050428">
    <property type="entry name" value="TCS_sensor_his_kinase"/>
</dbReference>
<accession>A0A4U6CTN4</accession>
<evidence type="ECO:0000256" key="8">
    <source>
        <dbReference type="SAM" id="Phobius"/>
    </source>
</evidence>
<evidence type="ECO:0000313" key="10">
    <source>
        <dbReference type="EMBL" id="TKT88019.1"/>
    </source>
</evidence>
<keyword evidence="4" id="KW-0808">Transferase</keyword>
<reference evidence="10 11" key="1">
    <citation type="submission" date="2019-05" db="EMBL/GenBank/DDBJ databases">
        <title>Dyadobacter AR-3-8 sp. nov., isolated from arctic soil.</title>
        <authorList>
            <person name="Chaudhary D.K."/>
        </authorList>
    </citation>
    <scope>NUCLEOTIDE SEQUENCE [LARGE SCALE GENOMIC DNA]</scope>
    <source>
        <strain evidence="10 11">AR-3-8</strain>
    </source>
</reference>
<dbReference type="Gene3D" id="3.30.565.10">
    <property type="entry name" value="Histidine kinase-like ATPase, C-terminal domain"/>
    <property type="match status" value="1"/>
</dbReference>
<dbReference type="PROSITE" id="PS50109">
    <property type="entry name" value="HIS_KIN"/>
    <property type="match status" value="1"/>
</dbReference>
<keyword evidence="8" id="KW-0472">Membrane</keyword>
<keyword evidence="5 8" id="KW-0812">Transmembrane</keyword>
<feature type="transmembrane region" description="Helical" evidence="8">
    <location>
        <begin position="30"/>
        <end position="53"/>
    </location>
</feature>
<dbReference type="SMART" id="SM00388">
    <property type="entry name" value="HisKA"/>
    <property type="match status" value="1"/>
</dbReference>
<evidence type="ECO:0000256" key="2">
    <source>
        <dbReference type="ARBA" id="ARBA00012438"/>
    </source>
</evidence>
<keyword evidence="11" id="KW-1185">Reference proteome</keyword>
<evidence type="ECO:0000259" key="9">
    <source>
        <dbReference type="PROSITE" id="PS50109"/>
    </source>
</evidence>
<evidence type="ECO:0000256" key="4">
    <source>
        <dbReference type="ARBA" id="ARBA00022679"/>
    </source>
</evidence>
<comment type="catalytic activity">
    <reaction evidence="1">
        <text>ATP + protein L-histidine = ADP + protein N-phospho-L-histidine.</text>
        <dbReference type="EC" id="2.7.13.3"/>
    </reaction>
</comment>
<keyword evidence="7 8" id="KW-1133">Transmembrane helix</keyword>
<dbReference type="Pfam" id="PF02518">
    <property type="entry name" value="HATPase_c"/>
    <property type="match status" value="1"/>
</dbReference>
<feature type="domain" description="Histidine kinase" evidence="9">
    <location>
        <begin position="237"/>
        <end position="438"/>
    </location>
</feature>
<proteinExistence type="predicted"/>
<dbReference type="SUPFAM" id="SSF55874">
    <property type="entry name" value="ATPase domain of HSP90 chaperone/DNA topoisomerase II/histidine kinase"/>
    <property type="match status" value="1"/>
</dbReference>
<evidence type="ECO:0000313" key="11">
    <source>
        <dbReference type="Proteomes" id="UP000304900"/>
    </source>
</evidence>
<dbReference type="InterPro" id="IPR003594">
    <property type="entry name" value="HATPase_dom"/>
</dbReference>
<dbReference type="Proteomes" id="UP000304900">
    <property type="component" value="Unassembled WGS sequence"/>
</dbReference>
<evidence type="ECO:0000256" key="3">
    <source>
        <dbReference type="ARBA" id="ARBA00022553"/>
    </source>
</evidence>
<dbReference type="InterPro" id="IPR036890">
    <property type="entry name" value="HATPase_C_sf"/>
</dbReference>
<protein>
    <recommendedName>
        <fullName evidence="2">histidine kinase</fullName>
        <ecNumber evidence="2">2.7.13.3</ecNumber>
    </recommendedName>
</protein>
<sequence>MWRFDSNGVRTRLQAFDMTKTLEQKNTRYLLIWLPLVLLVGSILFYVMLVFHAHHMQEKQLDLKQANIWKAFTLHPESMVLHIAGEYDIDADKRIRNDLPNQPRDTSLFDHEKKQFVEFAILTRQMNWKGKPYGLTTYVSSKEVSHLIIKVFLAEIVILLFLLLAIVLVNRRSSQRLWKPFFLTLEKAAAYDVVRNPSMHLDSRTGITEFNQLNHELNELVEKVNTVYTNQKQFVENASHEMQTPVAIIRSKIEFLINDPALTERTAALLADITAANERLSQLNKNLLLLAKIDNNQFPQVEQVNISLVLEKILENYQQHYENFPALTKSIQPQITTVANLSLVEILLSNLVANAVVHNIANGSIHVELDTQKLVIANTGNEVKGDPEQLFERFKKGDDASKTTGLGLALVKQITQLHQLRIQYKYEKAEHRITVFFN</sequence>
<evidence type="ECO:0000256" key="7">
    <source>
        <dbReference type="ARBA" id="ARBA00022989"/>
    </source>
</evidence>
<gene>
    <name evidence="10" type="ORF">FDK13_28375</name>
</gene>
<dbReference type="InterPro" id="IPR003661">
    <property type="entry name" value="HisK_dim/P_dom"/>
</dbReference>
<dbReference type="GO" id="GO:0005886">
    <property type="term" value="C:plasma membrane"/>
    <property type="evidence" value="ECO:0007669"/>
    <property type="project" value="TreeGrafter"/>
</dbReference>
<feature type="transmembrane region" description="Helical" evidence="8">
    <location>
        <begin position="147"/>
        <end position="169"/>
    </location>
</feature>
<dbReference type="GO" id="GO:0000155">
    <property type="term" value="F:phosphorelay sensor kinase activity"/>
    <property type="evidence" value="ECO:0007669"/>
    <property type="project" value="InterPro"/>
</dbReference>
<comment type="caution">
    <text evidence="10">The sequence shown here is derived from an EMBL/GenBank/DDBJ whole genome shotgun (WGS) entry which is preliminary data.</text>
</comment>
<dbReference type="AlphaFoldDB" id="A0A4U6CTN4"/>
<dbReference type="InterPro" id="IPR036097">
    <property type="entry name" value="HisK_dim/P_sf"/>
</dbReference>
<dbReference type="OrthoDB" id="1522504at2"/>
<dbReference type="InterPro" id="IPR005467">
    <property type="entry name" value="His_kinase_dom"/>
</dbReference>
<dbReference type="PANTHER" id="PTHR45436:SF5">
    <property type="entry name" value="SENSOR HISTIDINE KINASE TRCS"/>
    <property type="match status" value="1"/>
</dbReference>
<dbReference type="SUPFAM" id="SSF47384">
    <property type="entry name" value="Homodimeric domain of signal transducing histidine kinase"/>
    <property type="match status" value="1"/>
</dbReference>
<dbReference type="EC" id="2.7.13.3" evidence="2"/>
<organism evidence="10 11">
    <name type="scientific">Dyadobacter frigoris</name>
    <dbReference type="NCBI Taxonomy" id="2576211"/>
    <lineage>
        <taxon>Bacteria</taxon>
        <taxon>Pseudomonadati</taxon>
        <taxon>Bacteroidota</taxon>
        <taxon>Cytophagia</taxon>
        <taxon>Cytophagales</taxon>
        <taxon>Spirosomataceae</taxon>
        <taxon>Dyadobacter</taxon>
    </lineage>
</organism>
<keyword evidence="3" id="KW-0597">Phosphoprotein</keyword>
<dbReference type="Gene3D" id="1.10.287.130">
    <property type="match status" value="1"/>
</dbReference>